<organism evidence="6">
    <name type="scientific">Amblyomma aureolatum</name>
    <dbReference type="NCBI Taxonomy" id="187763"/>
    <lineage>
        <taxon>Eukaryota</taxon>
        <taxon>Metazoa</taxon>
        <taxon>Ecdysozoa</taxon>
        <taxon>Arthropoda</taxon>
        <taxon>Chelicerata</taxon>
        <taxon>Arachnida</taxon>
        <taxon>Acari</taxon>
        <taxon>Parasitiformes</taxon>
        <taxon>Ixodida</taxon>
        <taxon>Ixodoidea</taxon>
        <taxon>Ixodidae</taxon>
        <taxon>Amblyomminae</taxon>
        <taxon>Amblyomma</taxon>
    </lineage>
</organism>
<dbReference type="SMART" id="SM00277">
    <property type="entry name" value="GRAN"/>
    <property type="match status" value="2"/>
</dbReference>
<dbReference type="InterPro" id="IPR039036">
    <property type="entry name" value="Granulin_fam"/>
</dbReference>
<protein>
    <submittedName>
        <fullName evidence="6">Putative vitellogenin receptor</fullName>
    </submittedName>
</protein>
<evidence type="ECO:0000256" key="1">
    <source>
        <dbReference type="ARBA" id="ARBA00004613"/>
    </source>
</evidence>
<evidence type="ECO:0000256" key="2">
    <source>
        <dbReference type="ARBA" id="ARBA00010093"/>
    </source>
</evidence>
<keyword evidence="3" id="KW-0964">Secreted</keyword>
<evidence type="ECO:0000259" key="5">
    <source>
        <dbReference type="PROSITE" id="PS00799"/>
    </source>
</evidence>
<dbReference type="AlphaFoldDB" id="A0A1E1X7L7"/>
<evidence type="ECO:0000256" key="3">
    <source>
        <dbReference type="ARBA" id="ARBA00022525"/>
    </source>
</evidence>
<dbReference type="PROSITE" id="PS00799">
    <property type="entry name" value="GRANULINS"/>
    <property type="match status" value="2"/>
</dbReference>
<feature type="domain" description="Granulins" evidence="5">
    <location>
        <begin position="49"/>
        <end position="62"/>
    </location>
</feature>
<dbReference type="SUPFAM" id="SSF57277">
    <property type="entry name" value="Granulin repeat"/>
    <property type="match status" value="1"/>
</dbReference>
<evidence type="ECO:0000256" key="4">
    <source>
        <dbReference type="ARBA" id="ARBA00023157"/>
    </source>
</evidence>
<dbReference type="PANTHER" id="PTHR12274">
    <property type="entry name" value="GRANULIN"/>
    <property type="match status" value="1"/>
</dbReference>
<dbReference type="InterPro" id="IPR037277">
    <property type="entry name" value="Granulin_sf"/>
</dbReference>
<name>A0A1E1X7L7_9ACAR</name>
<comment type="subcellular location">
    <subcellularLocation>
        <location evidence="1">Secreted</location>
    </subcellularLocation>
</comment>
<dbReference type="GO" id="GO:0005576">
    <property type="term" value="C:extracellular region"/>
    <property type="evidence" value="ECO:0007669"/>
    <property type="project" value="UniProtKB-SubCell"/>
</dbReference>
<keyword evidence="4" id="KW-1015">Disulfide bond</keyword>
<comment type="similarity">
    <text evidence="2">Belongs to the granulin family.</text>
</comment>
<proteinExistence type="evidence at transcript level"/>
<dbReference type="PANTHER" id="PTHR12274:SF3">
    <property type="entry name" value="PROGRANULIN"/>
    <property type="match status" value="1"/>
</dbReference>
<dbReference type="EMBL" id="GFAC01003974">
    <property type="protein sequence ID" value="JAT95214.1"/>
    <property type="molecule type" value="mRNA"/>
</dbReference>
<dbReference type="InterPro" id="IPR000118">
    <property type="entry name" value="Granulin"/>
</dbReference>
<dbReference type="Gene3D" id="2.10.25.160">
    <property type="entry name" value="Granulin"/>
    <property type="match status" value="2"/>
</dbReference>
<sequence>AIYIFAVVAGLVASQKTCPDGSLCNTGDTCCKLRSGKYTCCPLPNAVCCKDQEHCCPSGYLCDNETDACKPPGAIGAADVEFLSQPFGNSNIKLSRLNYVLCGDHGEAACPSSHTCCTKGVETAANHSCCPSKDAVCCADGNHCCPQGTTCDSAAARCVYDEAFKVAGTSSTRPRPLKPLKKQVTSMKTVLAQGFKASNCISGPAVKVSECPAEYYQCPDSIYCCRVGCLCTFDGACVPKQRHPRAVLGAVVP</sequence>
<keyword evidence="6" id="KW-0675">Receptor</keyword>
<feature type="non-terminal residue" evidence="6">
    <location>
        <position position="1"/>
    </location>
</feature>
<evidence type="ECO:0000313" key="6">
    <source>
        <dbReference type="EMBL" id="JAT95214.1"/>
    </source>
</evidence>
<accession>A0A1E1X7L7</accession>
<reference evidence="6" key="1">
    <citation type="journal article" date="2017" name="Front. Cell. Infect. Microbiol.">
        <title>The Distinct Transcriptional Response of the Midgut of Amblyomma sculptum and Amblyomma aureolatum Ticks to Rickettsia rickettsii Correlates to Their Differences in Susceptibility to Infection.</title>
        <authorList>
            <person name="Martins L.A."/>
            <person name="Galletti M.F.B.M."/>
            <person name="Ribeiro J.M."/>
            <person name="Fujita A."/>
            <person name="Costa F.B."/>
            <person name="Labruna M.B."/>
            <person name="Daffre S."/>
            <person name="Fogaca A.C."/>
        </authorList>
    </citation>
    <scope>NUCLEOTIDE SEQUENCE</scope>
</reference>
<dbReference type="Pfam" id="PF00396">
    <property type="entry name" value="Granulin"/>
    <property type="match status" value="2"/>
</dbReference>
<feature type="domain" description="Granulins" evidence="5">
    <location>
        <begin position="138"/>
        <end position="151"/>
    </location>
</feature>